<sequence>MSKKMTKLSIVIPVYNEKKTILKVLKAVSKSKTFSLKKEIIIVDDGSTDGTKELLINYQRKFKKLLLLINDRNFGKGASIVRGLLQSTGDVVVIQDADLEYSPAEYPNLITPIYKGYADVVYGSRFINSSPHRVLYFYHYLGNKFITSLSNFLTNLNL</sequence>
<keyword evidence="2" id="KW-0808">Transferase</keyword>
<dbReference type="InterPro" id="IPR001173">
    <property type="entry name" value="Glyco_trans_2-like"/>
</dbReference>
<evidence type="ECO:0000259" key="1">
    <source>
        <dbReference type="Pfam" id="PF00535"/>
    </source>
</evidence>
<dbReference type="InterPro" id="IPR050256">
    <property type="entry name" value="Glycosyltransferase_2"/>
</dbReference>
<dbReference type="SUPFAM" id="SSF53448">
    <property type="entry name" value="Nucleotide-diphospho-sugar transferases"/>
    <property type="match status" value="1"/>
</dbReference>
<dbReference type="AlphaFoldDB" id="A0A1F5YHP7"/>
<dbReference type="PANTHER" id="PTHR48090">
    <property type="entry name" value="UNDECAPRENYL-PHOSPHATE 4-DEOXY-4-FORMAMIDO-L-ARABINOSE TRANSFERASE-RELATED"/>
    <property type="match status" value="1"/>
</dbReference>
<dbReference type="Pfam" id="PF00535">
    <property type="entry name" value="Glycos_transf_2"/>
    <property type="match status" value="1"/>
</dbReference>
<feature type="non-terminal residue" evidence="2">
    <location>
        <position position="158"/>
    </location>
</feature>
<feature type="domain" description="Glycosyltransferase 2-like" evidence="1">
    <location>
        <begin position="9"/>
        <end position="130"/>
    </location>
</feature>
<dbReference type="Gene3D" id="3.90.550.10">
    <property type="entry name" value="Spore Coat Polysaccharide Biosynthesis Protein SpsA, Chain A"/>
    <property type="match status" value="1"/>
</dbReference>
<dbReference type="GO" id="GO:0016740">
    <property type="term" value="F:transferase activity"/>
    <property type="evidence" value="ECO:0007669"/>
    <property type="project" value="UniProtKB-KW"/>
</dbReference>
<dbReference type="PANTHER" id="PTHR48090:SF7">
    <property type="entry name" value="RFBJ PROTEIN"/>
    <property type="match status" value="1"/>
</dbReference>
<dbReference type="Proteomes" id="UP000178230">
    <property type="component" value="Unassembled WGS sequence"/>
</dbReference>
<dbReference type="CDD" id="cd04179">
    <property type="entry name" value="DPM_DPG-synthase_like"/>
    <property type="match status" value="1"/>
</dbReference>
<dbReference type="EMBL" id="MFIY01000050">
    <property type="protein sequence ID" value="OGF99496.1"/>
    <property type="molecule type" value="Genomic_DNA"/>
</dbReference>
<name>A0A1F5YHP7_9BACT</name>
<dbReference type="InterPro" id="IPR029044">
    <property type="entry name" value="Nucleotide-diphossugar_trans"/>
</dbReference>
<proteinExistence type="predicted"/>
<comment type="caution">
    <text evidence="2">The sequence shown here is derived from an EMBL/GenBank/DDBJ whole genome shotgun (WGS) entry which is preliminary data.</text>
</comment>
<evidence type="ECO:0000313" key="2">
    <source>
        <dbReference type="EMBL" id="OGF99496.1"/>
    </source>
</evidence>
<protein>
    <submittedName>
        <fullName evidence="2">Glycosyl transferase</fullName>
    </submittedName>
</protein>
<reference evidence="2 3" key="1">
    <citation type="journal article" date="2016" name="Nat. Commun.">
        <title>Thousands of microbial genomes shed light on interconnected biogeochemical processes in an aquifer system.</title>
        <authorList>
            <person name="Anantharaman K."/>
            <person name="Brown C.T."/>
            <person name="Hug L.A."/>
            <person name="Sharon I."/>
            <person name="Castelle C.J."/>
            <person name="Probst A.J."/>
            <person name="Thomas B.C."/>
            <person name="Singh A."/>
            <person name="Wilkins M.J."/>
            <person name="Karaoz U."/>
            <person name="Brodie E.L."/>
            <person name="Williams K.H."/>
            <person name="Hubbard S.S."/>
            <person name="Banfield J.F."/>
        </authorList>
    </citation>
    <scope>NUCLEOTIDE SEQUENCE [LARGE SCALE GENOMIC DNA]</scope>
</reference>
<organism evidence="2 3">
    <name type="scientific">Candidatus Gottesmanbacteria bacterium RBG_13_37_7</name>
    <dbReference type="NCBI Taxonomy" id="1798369"/>
    <lineage>
        <taxon>Bacteria</taxon>
        <taxon>Candidatus Gottesmaniibacteriota</taxon>
    </lineage>
</organism>
<evidence type="ECO:0000313" key="3">
    <source>
        <dbReference type="Proteomes" id="UP000178230"/>
    </source>
</evidence>
<gene>
    <name evidence="2" type="ORF">A2Y99_02215</name>
</gene>
<accession>A0A1F5YHP7</accession>